<evidence type="ECO:0000259" key="3">
    <source>
        <dbReference type="Pfam" id="PF02230"/>
    </source>
</evidence>
<gene>
    <name evidence="4" type="ORF">M0812_02376</name>
</gene>
<comment type="similarity">
    <text evidence="1">Belongs to the AB hydrolase superfamily. AB hydrolase 2 family.</text>
</comment>
<dbReference type="PANTHER" id="PTHR10655">
    <property type="entry name" value="LYSOPHOSPHOLIPASE-RELATED"/>
    <property type="match status" value="1"/>
</dbReference>
<feature type="domain" description="Phospholipase/carboxylesterase/thioesterase" evidence="3">
    <location>
        <begin position="15"/>
        <end position="222"/>
    </location>
</feature>
<dbReference type="Proteomes" id="UP001146793">
    <property type="component" value="Unassembled WGS sequence"/>
</dbReference>
<dbReference type="AlphaFoldDB" id="A0AAV7Z2G7"/>
<dbReference type="GO" id="GO:0008474">
    <property type="term" value="F:palmitoyl-(protein) hydrolase activity"/>
    <property type="evidence" value="ECO:0007669"/>
    <property type="project" value="TreeGrafter"/>
</dbReference>
<dbReference type="Pfam" id="PF02230">
    <property type="entry name" value="Abhydrolase_2"/>
    <property type="match status" value="1"/>
</dbReference>
<name>A0AAV7Z2G7_9EUKA</name>
<comment type="caution">
    <text evidence="4">The sequence shown here is derived from an EMBL/GenBank/DDBJ whole genome shotgun (WGS) entry which is preliminary data.</text>
</comment>
<evidence type="ECO:0000313" key="5">
    <source>
        <dbReference type="Proteomes" id="UP001146793"/>
    </source>
</evidence>
<dbReference type="InterPro" id="IPR003140">
    <property type="entry name" value="PLipase/COase/thioEstase"/>
</dbReference>
<sequence length="230" mass="25958">MNRITRKLLSLPALKAHKSTIFLLHGLGDIGRSYFPIAEYLRNKLPNSKFVMPTAGKIPVTLNMGIPMNAWYDIETLKSRDTKEPKYLESSAKSLIRLMESESKLFEKDVDPQFVFAGFSQGAALSFFTAMRRCERKIAAVAMLSGYLIKQQGIEKDLCGINKETPVLMCHGDSDPVVLTEWGKSSYEKLKKLGVNVKFNLYNGLQHSIILKELDDLGSWLAQILNQKKK</sequence>
<dbReference type="EMBL" id="JANTQA010000042">
    <property type="protein sequence ID" value="KAJ3435245.1"/>
    <property type="molecule type" value="Genomic_DNA"/>
</dbReference>
<keyword evidence="2" id="KW-0378">Hydrolase</keyword>
<dbReference type="InterPro" id="IPR050565">
    <property type="entry name" value="LYPA1-2/EST-like"/>
</dbReference>
<dbReference type="GO" id="GO:0005737">
    <property type="term" value="C:cytoplasm"/>
    <property type="evidence" value="ECO:0007669"/>
    <property type="project" value="TreeGrafter"/>
</dbReference>
<protein>
    <submittedName>
        <fullName evidence="4">Acyl protein thioesterase family</fullName>
    </submittedName>
</protein>
<dbReference type="GO" id="GO:0052689">
    <property type="term" value="F:carboxylic ester hydrolase activity"/>
    <property type="evidence" value="ECO:0007669"/>
    <property type="project" value="TreeGrafter"/>
</dbReference>
<dbReference type="InterPro" id="IPR029058">
    <property type="entry name" value="AB_hydrolase_fold"/>
</dbReference>
<evidence type="ECO:0000256" key="1">
    <source>
        <dbReference type="ARBA" id="ARBA00006499"/>
    </source>
</evidence>
<evidence type="ECO:0000256" key="2">
    <source>
        <dbReference type="ARBA" id="ARBA00022801"/>
    </source>
</evidence>
<accession>A0AAV7Z2G7</accession>
<dbReference type="SUPFAM" id="SSF53474">
    <property type="entry name" value="alpha/beta-Hydrolases"/>
    <property type="match status" value="1"/>
</dbReference>
<proteinExistence type="inferred from homology"/>
<organism evidence="4 5">
    <name type="scientific">Anaeramoeba flamelloides</name>
    <dbReference type="NCBI Taxonomy" id="1746091"/>
    <lineage>
        <taxon>Eukaryota</taxon>
        <taxon>Metamonada</taxon>
        <taxon>Anaeramoebidae</taxon>
        <taxon>Anaeramoeba</taxon>
    </lineage>
</organism>
<dbReference type="Gene3D" id="3.40.50.1820">
    <property type="entry name" value="alpha/beta hydrolase"/>
    <property type="match status" value="1"/>
</dbReference>
<reference evidence="4" key="1">
    <citation type="submission" date="2022-08" db="EMBL/GenBank/DDBJ databases">
        <title>Novel sulphate-reducing endosymbionts in the free-living metamonad Anaeramoeba.</title>
        <authorList>
            <person name="Jerlstrom-Hultqvist J."/>
            <person name="Cepicka I."/>
            <person name="Gallot-Lavallee L."/>
            <person name="Salas-Leiva D."/>
            <person name="Curtis B.A."/>
            <person name="Zahonova K."/>
            <person name="Pipaliya S."/>
            <person name="Dacks J."/>
            <person name="Roger A.J."/>
        </authorList>
    </citation>
    <scope>NUCLEOTIDE SEQUENCE</scope>
    <source>
        <strain evidence="4">Busselton2</strain>
    </source>
</reference>
<dbReference type="PANTHER" id="PTHR10655:SF17">
    <property type="entry name" value="LYSOPHOSPHOLIPASE-LIKE PROTEIN 1"/>
    <property type="match status" value="1"/>
</dbReference>
<evidence type="ECO:0000313" key="4">
    <source>
        <dbReference type="EMBL" id="KAJ3435245.1"/>
    </source>
</evidence>